<dbReference type="Pfam" id="PF16884">
    <property type="entry name" value="ADH_N_2"/>
    <property type="match status" value="1"/>
</dbReference>
<feature type="domain" description="Alcohol dehydrogenase-like C-terminal" evidence="2">
    <location>
        <begin position="168"/>
        <end position="282"/>
    </location>
</feature>
<accession>A0A072PK24</accession>
<reference evidence="4 5" key="1">
    <citation type="submission" date="2013-03" db="EMBL/GenBank/DDBJ databases">
        <title>The Genome Sequence of Exophiala aquamarina CBS 119918.</title>
        <authorList>
            <consortium name="The Broad Institute Genomics Platform"/>
            <person name="Cuomo C."/>
            <person name="de Hoog S."/>
            <person name="Gorbushina A."/>
            <person name="Walker B."/>
            <person name="Young S.K."/>
            <person name="Zeng Q."/>
            <person name="Gargeya S."/>
            <person name="Fitzgerald M."/>
            <person name="Haas B."/>
            <person name="Abouelleil A."/>
            <person name="Allen A.W."/>
            <person name="Alvarado L."/>
            <person name="Arachchi H.M."/>
            <person name="Berlin A.M."/>
            <person name="Chapman S.B."/>
            <person name="Gainer-Dewar J."/>
            <person name="Goldberg J."/>
            <person name="Griggs A."/>
            <person name="Gujja S."/>
            <person name="Hansen M."/>
            <person name="Howarth C."/>
            <person name="Imamovic A."/>
            <person name="Ireland A."/>
            <person name="Larimer J."/>
            <person name="McCowan C."/>
            <person name="Murphy C."/>
            <person name="Pearson M."/>
            <person name="Poon T.W."/>
            <person name="Priest M."/>
            <person name="Roberts A."/>
            <person name="Saif S."/>
            <person name="Shea T."/>
            <person name="Sisk P."/>
            <person name="Sykes S."/>
            <person name="Wortman J."/>
            <person name="Nusbaum C."/>
            <person name="Birren B."/>
        </authorList>
    </citation>
    <scope>NUCLEOTIDE SEQUENCE [LARGE SCALE GENOMIC DNA]</scope>
    <source>
        <strain evidence="4 5">CBS 119918</strain>
    </source>
</reference>
<dbReference type="PANTHER" id="PTHR43205">
    <property type="entry name" value="PROSTAGLANDIN REDUCTASE"/>
    <property type="match status" value="1"/>
</dbReference>
<evidence type="ECO:0000313" key="5">
    <source>
        <dbReference type="Proteomes" id="UP000027920"/>
    </source>
</evidence>
<dbReference type="InterPro" id="IPR036291">
    <property type="entry name" value="NAD(P)-bd_dom_sf"/>
</dbReference>
<dbReference type="InterPro" id="IPR011032">
    <property type="entry name" value="GroES-like_sf"/>
</dbReference>
<keyword evidence="5" id="KW-1185">Reference proteome</keyword>
<dbReference type="SUPFAM" id="SSF51735">
    <property type="entry name" value="NAD(P)-binding Rossmann-fold domains"/>
    <property type="match status" value="1"/>
</dbReference>
<dbReference type="PANTHER" id="PTHR43205:SF19">
    <property type="entry name" value="ENOYL REDUCTASE (ER) DOMAIN-CONTAINING PROTEIN"/>
    <property type="match status" value="1"/>
</dbReference>
<evidence type="ECO:0000259" key="2">
    <source>
        <dbReference type="Pfam" id="PF00107"/>
    </source>
</evidence>
<dbReference type="Gene3D" id="3.40.50.720">
    <property type="entry name" value="NAD(P)-binding Rossmann-like Domain"/>
    <property type="match status" value="1"/>
</dbReference>
<sequence length="369" mass="40632">MAVQTTKQWILRDKPFGTPVMSGEASTFELTTASLPTLEEGQVLLKTVYISNDPAQRSWISPLSEPQRSYLPPLEPGDPMRALGLGRVVESRSADLILDTLVLARTGWSEFSVHNARDLTPIKPPAGLRETHFLGALGLPGFTAYYALTQIVHLEKSHVLVVSAAAGAVGSMVVQIAKRVLGCAKIIGFAGTDEKCKWVESLGADLCLNYKTATFWDDLVQATPQFVDVFFDNVGGTILDLMLKRMNKFGRIAACGTISNYNRDADIVGLKNFYVSVTIFCEPEGRLTGAIQEVIMMRVKILGFINVDWLDHLPEVQGILVDEWKKGNLIIQDGNETVIDTRFADIPQTWMKLFEGGNTGKLITRLIDS</sequence>
<evidence type="ECO:0000256" key="1">
    <source>
        <dbReference type="ARBA" id="ARBA00023002"/>
    </source>
</evidence>
<comment type="caution">
    <text evidence="4">The sequence shown here is derived from an EMBL/GenBank/DDBJ whole genome shotgun (WGS) entry which is preliminary data.</text>
</comment>
<keyword evidence="1" id="KW-0560">Oxidoreductase</keyword>
<dbReference type="GO" id="GO:0016628">
    <property type="term" value="F:oxidoreductase activity, acting on the CH-CH group of donors, NAD or NADP as acceptor"/>
    <property type="evidence" value="ECO:0007669"/>
    <property type="project" value="InterPro"/>
</dbReference>
<dbReference type="HOGENOM" id="CLU_026673_29_2_1"/>
<gene>
    <name evidence="4" type="ORF">A1O9_07430</name>
</gene>
<evidence type="ECO:0000259" key="3">
    <source>
        <dbReference type="Pfam" id="PF16884"/>
    </source>
</evidence>
<feature type="domain" description="Oxidoreductase N-terminal" evidence="3">
    <location>
        <begin position="7"/>
        <end position="122"/>
    </location>
</feature>
<dbReference type="Pfam" id="PF00107">
    <property type="entry name" value="ADH_zinc_N"/>
    <property type="match status" value="1"/>
</dbReference>
<evidence type="ECO:0000313" key="4">
    <source>
        <dbReference type="EMBL" id="KEF55850.1"/>
    </source>
</evidence>
<dbReference type="FunFam" id="3.40.50.720:FF:000121">
    <property type="entry name" value="Prostaglandin reductase 2"/>
    <property type="match status" value="1"/>
</dbReference>
<dbReference type="EMBL" id="AMGV01000006">
    <property type="protein sequence ID" value="KEF55850.1"/>
    <property type="molecule type" value="Genomic_DNA"/>
</dbReference>
<dbReference type="GeneID" id="25282344"/>
<name>A0A072PK24_9EURO</name>
<dbReference type="Gene3D" id="3.90.180.10">
    <property type="entry name" value="Medium-chain alcohol dehydrogenases, catalytic domain"/>
    <property type="match status" value="1"/>
</dbReference>
<dbReference type="InterPro" id="IPR041694">
    <property type="entry name" value="ADH_N_2"/>
</dbReference>
<dbReference type="InterPro" id="IPR045010">
    <property type="entry name" value="MDR_fam"/>
</dbReference>
<evidence type="ECO:0008006" key="6">
    <source>
        <dbReference type="Google" id="ProtNLM"/>
    </source>
</evidence>
<dbReference type="Proteomes" id="UP000027920">
    <property type="component" value="Unassembled WGS sequence"/>
</dbReference>
<dbReference type="VEuPathDB" id="FungiDB:A1O9_07430"/>
<organism evidence="4 5">
    <name type="scientific">Exophiala aquamarina CBS 119918</name>
    <dbReference type="NCBI Taxonomy" id="1182545"/>
    <lineage>
        <taxon>Eukaryota</taxon>
        <taxon>Fungi</taxon>
        <taxon>Dikarya</taxon>
        <taxon>Ascomycota</taxon>
        <taxon>Pezizomycotina</taxon>
        <taxon>Eurotiomycetes</taxon>
        <taxon>Chaetothyriomycetidae</taxon>
        <taxon>Chaetothyriales</taxon>
        <taxon>Herpotrichiellaceae</taxon>
        <taxon>Exophiala</taxon>
    </lineage>
</organism>
<proteinExistence type="predicted"/>
<dbReference type="InterPro" id="IPR013149">
    <property type="entry name" value="ADH-like_C"/>
</dbReference>
<dbReference type="RefSeq" id="XP_013258440.1">
    <property type="nucleotide sequence ID" value="XM_013402986.1"/>
</dbReference>
<dbReference type="CDD" id="cd05288">
    <property type="entry name" value="PGDH"/>
    <property type="match status" value="1"/>
</dbReference>
<dbReference type="SUPFAM" id="SSF50129">
    <property type="entry name" value="GroES-like"/>
    <property type="match status" value="1"/>
</dbReference>
<dbReference type="AlphaFoldDB" id="A0A072PK24"/>
<dbReference type="OrthoDB" id="809632at2759"/>
<protein>
    <recommendedName>
        <fullName evidence="6">Enoyl reductase (ER) domain-containing protein</fullName>
    </recommendedName>
</protein>